<accession>A0A9W9F441</accession>
<gene>
    <name evidence="2" type="ORF">N7456_009077</name>
</gene>
<dbReference type="PANTHER" id="PTHR21310:SF58">
    <property type="entry name" value="AMINOGLYCOSIDE PHOSPHOTRANSFERASE DOMAIN-CONTAINING PROTEIN"/>
    <property type="match status" value="1"/>
</dbReference>
<dbReference type="SUPFAM" id="SSF56112">
    <property type="entry name" value="Protein kinase-like (PK-like)"/>
    <property type="match status" value="1"/>
</dbReference>
<dbReference type="Proteomes" id="UP001149165">
    <property type="component" value="Unassembled WGS sequence"/>
</dbReference>
<reference evidence="2" key="1">
    <citation type="submission" date="2022-11" db="EMBL/GenBank/DDBJ databases">
        <authorList>
            <person name="Petersen C."/>
        </authorList>
    </citation>
    <scope>NUCLEOTIDE SEQUENCE</scope>
    <source>
        <strain evidence="2">IBT 30069</strain>
    </source>
</reference>
<feature type="domain" description="Aminoglycoside phosphotransferase" evidence="1">
    <location>
        <begin position="43"/>
        <end position="225"/>
    </location>
</feature>
<dbReference type="EMBL" id="JAPQKH010000006">
    <property type="protein sequence ID" value="KAJ5093216.1"/>
    <property type="molecule type" value="Genomic_DNA"/>
</dbReference>
<evidence type="ECO:0000313" key="2">
    <source>
        <dbReference type="EMBL" id="KAJ5093216.1"/>
    </source>
</evidence>
<dbReference type="InterPro" id="IPR011009">
    <property type="entry name" value="Kinase-like_dom_sf"/>
</dbReference>
<reference evidence="2" key="2">
    <citation type="journal article" date="2023" name="IMA Fungus">
        <title>Comparative genomic study of the Penicillium genus elucidates a diverse pangenome and 15 lateral gene transfer events.</title>
        <authorList>
            <person name="Petersen C."/>
            <person name="Sorensen T."/>
            <person name="Nielsen M.R."/>
            <person name="Sondergaard T.E."/>
            <person name="Sorensen J.L."/>
            <person name="Fitzpatrick D.A."/>
            <person name="Frisvad J.C."/>
            <person name="Nielsen K.L."/>
        </authorList>
    </citation>
    <scope>NUCLEOTIDE SEQUENCE</scope>
    <source>
        <strain evidence="2">IBT 30069</strain>
    </source>
</reference>
<keyword evidence="3" id="KW-1185">Reference proteome</keyword>
<dbReference type="PANTHER" id="PTHR21310">
    <property type="entry name" value="AMINOGLYCOSIDE PHOSPHOTRANSFERASE-RELATED-RELATED"/>
    <property type="match status" value="1"/>
</dbReference>
<dbReference type="CDD" id="cd05120">
    <property type="entry name" value="APH_ChoK_like"/>
    <property type="match status" value="1"/>
</dbReference>
<name>A0A9W9F441_9EURO</name>
<evidence type="ECO:0000259" key="1">
    <source>
        <dbReference type="Pfam" id="PF01636"/>
    </source>
</evidence>
<comment type="caution">
    <text evidence="2">The sequence shown here is derived from an EMBL/GenBank/DDBJ whole genome shotgun (WGS) entry which is preliminary data.</text>
</comment>
<dbReference type="InterPro" id="IPR051678">
    <property type="entry name" value="AGP_Transferase"/>
</dbReference>
<dbReference type="AlphaFoldDB" id="A0A9W9F441"/>
<protein>
    <recommendedName>
        <fullName evidence="1">Aminoglycoside phosphotransferase domain-containing protein</fullName>
    </recommendedName>
</protein>
<dbReference type="InterPro" id="IPR002575">
    <property type="entry name" value="Aminoglycoside_PTrfase"/>
</dbReference>
<organism evidence="2 3">
    <name type="scientific">Penicillium angulare</name>
    <dbReference type="NCBI Taxonomy" id="116970"/>
    <lineage>
        <taxon>Eukaryota</taxon>
        <taxon>Fungi</taxon>
        <taxon>Dikarya</taxon>
        <taxon>Ascomycota</taxon>
        <taxon>Pezizomycotina</taxon>
        <taxon>Eurotiomycetes</taxon>
        <taxon>Eurotiomycetidae</taxon>
        <taxon>Eurotiales</taxon>
        <taxon>Aspergillaceae</taxon>
        <taxon>Penicillium</taxon>
    </lineage>
</organism>
<dbReference type="Pfam" id="PF01636">
    <property type="entry name" value="APH"/>
    <property type="match status" value="1"/>
</dbReference>
<evidence type="ECO:0000313" key="3">
    <source>
        <dbReference type="Proteomes" id="UP001149165"/>
    </source>
</evidence>
<proteinExistence type="predicted"/>
<dbReference type="OrthoDB" id="8300194at2759"/>
<sequence length="248" mass="28717">MDTTKEYETTVIHALFDRRVVRISETLVVKSGGNLRTHEGPTLRFIKENTTIPVPDVHDIRWKDGKVVELVMDYMPGKPLDQAWQSLTHDQKVSICNQLHFYIAQLRNLKGKYIGAVDNSKAIIGKRIPKEGGPFDSEKQFNEFILGHMIKIPDLLRHYTSFSVTEGHDIVFTHSDLAPRNILVEGDKVTAILDWEYGGWYPEYWEYIRALMILKPMPDWPEYLPIILPPRYEKEYIGMSFLGMLSSH</sequence>
<dbReference type="Gene3D" id="3.90.1200.10">
    <property type="match status" value="1"/>
</dbReference>